<organism evidence="9 10">
    <name type="scientific">Racocetra fulgida</name>
    <dbReference type="NCBI Taxonomy" id="60492"/>
    <lineage>
        <taxon>Eukaryota</taxon>
        <taxon>Fungi</taxon>
        <taxon>Fungi incertae sedis</taxon>
        <taxon>Mucoromycota</taxon>
        <taxon>Glomeromycotina</taxon>
        <taxon>Glomeromycetes</taxon>
        <taxon>Diversisporales</taxon>
        <taxon>Gigasporaceae</taxon>
        <taxon>Racocetra</taxon>
    </lineage>
</organism>
<dbReference type="PANTHER" id="PTHR12260:SF6">
    <property type="entry name" value="DAMAGE-CONTROL PHOSPHATASE ARMT1"/>
    <property type="match status" value="1"/>
</dbReference>
<evidence type="ECO:0000256" key="7">
    <source>
        <dbReference type="RuleBase" id="RU367030"/>
    </source>
</evidence>
<keyword evidence="4 7" id="KW-0378">Hydrolase</keyword>
<evidence type="ECO:0000256" key="5">
    <source>
        <dbReference type="ARBA" id="ARBA00023211"/>
    </source>
</evidence>
<dbReference type="Proteomes" id="UP000789396">
    <property type="component" value="Unassembled WGS sequence"/>
</dbReference>
<keyword evidence="3 7" id="KW-0479">Metal-binding</keyword>
<comment type="catalytic activity">
    <reaction evidence="1 7">
        <text>beta-D-fructose 1-phosphate + H2O = D-fructose + phosphate</text>
        <dbReference type="Rhea" id="RHEA:35603"/>
        <dbReference type="ChEBI" id="CHEBI:15377"/>
        <dbReference type="ChEBI" id="CHEBI:37721"/>
        <dbReference type="ChEBI" id="CHEBI:43474"/>
        <dbReference type="ChEBI" id="CHEBI:138881"/>
    </reaction>
</comment>
<dbReference type="OrthoDB" id="40579at2759"/>
<sequence>MAESTTNEEKNIDTDETVITHCIFDMDAEILARFGKTYSLELRSRSLGLRQHEVATSSSRESFNIKASNNRELFDMFDSITCGDDANVKNGKPAPDLFLAACEKMGNPPTNQCLVFEDSINGVKAAKNANMKVIWVPDPMIAEFFPSKNGADEMIFSLSDFEPAKFGLPPFVDEPPALRAADQEVFAHITATHRWKDIINKAIDNIRDSLHFSEIDKNEEGKKIIASMEELINQIQRKDQLMPDITSWNDALNTYFKDENWFTATWLFAECYLYRRIVSIITNTKHWRNHDPYFRQKEDAFRVSFSSIIEFSKRIDELISSQKLKINDRIIFYELAQISLWGNATDLSMLPNFGINDNQLQNIESKQLEESKKFILVNDLEKT</sequence>
<dbReference type="Pfam" id="PF01937">
    <property type="entry name" value="ARMT1-like_dom"/>
    <property type="match status" value="1"/>
</dbReference>
<comment type="domain">
    <text evidence="7">Subfamily III proteins have a conserved RTxK motif about 40-50 residues from the C-terminus; the threonine may be replaced by serine or cysteine.</text>
</comment>
<evidence type="ECO:0000313" key="10">
    <source>
        <dbReference type="Proteomes" id="UP000789396"/>
    </source>
</evidence>
<dbReference type="EMBL" id="CAJVPZ010003099">
    <property type="protein sequence ID" value="CAG8524865.1"/>
    <property type="molecule type" value="Genomic_DNA"/>
</dbReference>
<keyword evidence="5 7" id="KW-0464">Manganese</keyword>
<dbReference type="InterPro" id="IPR036075">
    <property type="entry name" value="ARMT-1-like_metal-bd_sf"/>
</dbReference>
<dbReference type="GO" id="GO:0005634">
    <property type="term" value="C:nucleus"/>
    <property type="evidence" value="ECO:0007669"/>
    <property type="project" value="TreeGrafter"/>
</dbReference>
<proteinExistence type="inferred from homology"/>
<evidence type="ECO:0000256" key="6">
    <source>
        <dbReference type="ARBA" id="ARBA00048809"/>
    </source>
</evidence>
<dbReference type="AlphaFoldDB" id="A0A9N9ADN7"/>
<dbReference type="GO" id="GO:0006974">
    <property type="term" value="P:DNA damage response"/>
    <property type="evidence" value="ECO:0007669"/>
    <property type="project" value="TreeGrafter"/>
</dbReference>
<name>A0A9N9ADN7_9GLOM</name>
<dbReference type="SUPFAM" id="SSF111321">
    <property type="entry name" value="AF1104-like"/>
    <property type="match status" value="1"/>
</dbReference>
<dbReference type="InterPro" id="IPR039763">
    <property type="entry name" value="ARMT1"/>
</dbReference>
<keyword evidence="10" id="KW-1185">Reference proteome</keyword>
<dbReference type="PANTHER" id="PTHR12260">
    <property type="entry name" value="DAMAGE-CONTROL PHOSPHATASE ARMT1"/>
    <property type="match status" value="1"/>
</dbReference>
<feature type="non-terminal residue" evidence="9">
    <location>
        <position position="383"/>
    </location>
</feature>
<accession>A0A9N9ADN7</accession>
<dbReference type="EC" id="3.1.3.-" evidence="7"/>
<dbReference type="Gene3D" id="3.40.50.1000">
    <property type="entry name" value="HAD superfamily/HAD-like"/>
    <property type="match status" value="1"/>
</dbReference>
<dbReference type="InterPro" id="IPR002791">
    <property type="entry name" value="ARMT1-like_metal-bd"/>
</dbReference>
<dbReference type="GO" id="GO:0016791">
    <property type="term" value="F:phosphatase activity"/>
    <property type="evidence" value="ECO:0007669"/>
    <property type="project" value="UniProtKB-ARBA"/>
</dbReference>
<dbReference type="InterPro" id="IPR036412">
    <property type="entry name" value="HAD-like_sf"/>
</dbReference>
<evidence type="ECO:0000256" key="4">
    <source>
        <dbReference type="ARBA" id="ARBA00022801"/>
    </source>
</evidence>
<comment type="similarity">
    <text evidence="2 7">Belongs to the damage-control phosphatase family. Sugar phosphate phosphatase III subfamily.</text>
</comment>
<dbReference type="GO" id="GO:0046872">
    <property type="term" value="F:metal ion binding"/>
    <property type="evidence" value="ECO:0007669"/>
    <property type="project" value="UniProtKB-UniRule"/>
</dbReference>
<evidence type="ECO:0000256" key="1">
    <source>
        <dbReference type="ARBA" id="ARBA00001326"/>
    </source>
</evidence>
<dbReference type="InterPro" id="IPR006439">
    <property type="entry name" value="HAD-SF_hydro_IA"/>
</dbReference>
<dbReference type="Gene3D" id="1.20.930.60">
    <property type="match status" value="1"/>
</dbReference>
<comment type="cofactor">
    <cofactor evidence="7">
        <name>Mn(2+)</name>
        <dbReference type="ChEBI" id="CHEBI:29035"/>
    </cofactor>
    <cofactor evidence="7">
        <name>Ni(2+)</name>
        <dbReference type="ChEBI" id="CHEBI:49786"/>
    </cofactor>
</comment>
<dbReference type="Pfam" id="PF00702">
    <property type="entry name" value="Hydrolase"/>
    <property type="match status" value="1"/>
</dbReference>
<evidence type="ECO:0000259" key="8">
    <source>
        <dbReference type="Pfam" id="PF01937"/>
    </source>
</evidence>
<protein>
    <recommendedName>
        <fullName evidence="7">Sugar phosphate phosphatase</fullName>
        <ecNumber evidence="7">3.1.3.-</ecNumber>
    </recommendedName>
</protein>
<dbReference type="NCBIfam" id="TIGR01509">
    <property type="entry name" value="HAD-SF-IA-v3"/>
    <property type="match status" value="1"/>
</dbReference>
<evidence type="ECO:0000256" key="3">
    <source>
        <dbReference type="ARBA" id="ARBA00022723"/>
    </source>
</evidence>
<reference evidence="9" key="1">
    <citation type="submission" date="2021-06" db="EMBL/GenBank/DDBJ databases">
        <authorList>
            <person name="Kallberg Y."/>
            <person name="Tangrot J."/>
            <person name="Rosling A."/>
        </authorList>
    </citation>
    <scope>NUCLEOTIDE SEQUENCE</scope>
    <source>
        <strain evidence="9">IN212</strain>
    </source>
</reference>
<comment type="caution">
    <text evidence="9">The sequence shown here is derived from an EMBL/GenBank/DDBJ whole genome shotgun (WGS) entry which is preliminary data.</text>
</comment>
<feature type="domain" description="Damage-control phosphatase ARMT1-like metal-binding" evidence="8">
    <location>
        <begin position="190"/>
        <end position="382"/>
    </location>
</feature>
<gene>
    <name evidence="9" type="ORF">RFULGI_LOCUS3525</name>
</gene>
<comment type="catalytic activity">
    <reaction evidence="6 7">
        <text>beta-D-fructose 6-phosphate = dihydroxyacetone + D-glyceraldehyde 3-phosphate</text>
        <dbReference type="Rhea" id="RHEA:28002"/>
        <dbReference type="ChEBI" id="CHEBI:16016"/>
        <dbReference type="ChEBI" id="CHEBI:57634"/>
        <dbReference type="ChEBI" id="CHEBI:59776"/>
    </reaction>
</comment>
<dbReference type="InterPro" id="IPR023214">
    <property type="entry name" value="HAD_sf"/>
</dbReference>
<dbReference type="SUPFAM" id="SSF56784">
    <property type="entry name" value="HAD-like"/>
    <property type="match status" value="1"/>
</dbReference>
<evidence type="ECO:0000313" key="9">
    <source>
        <dbReference type="EMBL" id="CAG8524865.1"/>
    </source>
</evidence>
<comment type="function">
    <text evidence="7">Metal-dependent phosphatase that shows phosphatase activity against several substrates, including fructose-1-phosphate and fructose-6-phosphate. Its preference for fructose-1-phosphate, a strong glycating agent that causes DNA damage rather than a canonical yeast metabolite, suggests a damage-control function in hexose phosphate metabolism.</text>
</comment>
<evidence type="ECO:0000256" key="2">
    <source>
        <dbReference type="ARBA" id="ARBA00009519"/>
    </source>
</evidence>